<evidence type="ECO:0000313" key="2">
    <source>
        <dbReference type="Proteomes" id="UP001148629"/>
    </source>
</evidence>
<proteinExistence type="predicted"/>
<gene>
    <name evidence="1" type="ORF">NM208_g215</name>
</gene>
<dbReference type="EMBL" id="JANRMS010000010">
    <property type="protein sequence ID" value="KAJ3549975.1"/>
    <property type="molecule type" value="Genomic_DNA"/>
</dbReference>
<dbReference type="Proteomes" id="UP001148629">
    <property type="component" value="Unassembled WGS sequence"/>
</dbReference>
<keyword evidence="2" id="KW-1185">Reference proteome</keyword>
<reference evidence="1" key="1">
    <citation type="submission" date="2022-08" db="EMBL/GenBank/DDBJ databases">
        <title>Genome Sequence of Fusarium decemcellulare.</title>
        <authorList>
            <person name="Buettner E."/>
        </authorList>
    </citation>
    <scope>NUCLEOTIDE SEQUENCE</scope>
    <source>
        <strain evidence="1">Babe19</strain>
    </source>
</reference>
<evidence type="ECO:0000313" key="1">
    <source>
        <dbReference type="EMBL" id="KAJ3549975.1"/>
    </source>
</evidence>
<sequence length="749" mass="85119">MCLCATVRRLAKDYDDTIAESILSELNEHLSAVRSLLTKSKILARGVNYHITPSNQRTAKVLSIQSVDSNPVNQVYERFKYDLEGFWAPSEDLAHIELHRRLACIVVFLRSKLNAEILVPPYVSRYFEGQKDSDLRYAGRKYIKMARRLGGIGSVLWLPLDVPSSTYERYVNMNDEEIFSHLKSITSDRPNLDEFVKNLVLYQLKDPSLPLSYHNLFAEYRDVLADTNILLLLLEAFGSQDIPDALLRSVCLPQRRWNAAGEIQATDAIQFGLPAELIDVLGDHARLNQSLASVHIKKNTLDDGTVTWSVDSISRQAVIPNLLPPVAEDLTRIALTLICFACPPCYEGNTTWSRQVKSLVWDLLHAVVKQHQKIATSMKEQLVDVLLFFSERDSFTMRCIAIEQAKKFLRPSMPYYLHASVALLQSILSRLDGDLDGSDTLIRNFLCQARRPVTRRDHALKGRLHVVQVENKIQRHDADTALRIYGWKTEHPPSSLELEVTRRLQGVAASFFQSIGDFDNARESLEQYLDLGSVQVIRATTRRLIIARLADVYCEIGQYKKASEILEAELTHVQQSETSSRPYCRLLLASIEANIGEGKPDIAESIIHDLAMMEPPRLEDMNDQLLRMRRLIAAARLAHGKRHFQDALQSWRFALQEMERFTAFHSMYGFIAVVIYLSLAHAQLETGDIEGGKESWDTAAEMLKSQRCEYWIPILATTWLESVAGAIHQLKGWPLRIMLPGNKPDVTWV</sequence>
<accession>A0ACC1T0D3</accession>
<organism evidence="1 2">
    <name type="scientific">Fusarium decemcellulare</name>
    <dbReference type="NCBI Taxonomy" id="57161"/>
    <lineage>
        <taxon>Eukaryota</taxon>
        <taxon>Fungi</taxon>
        <taxon>Dikarya</taxon>
        <taxon>Ascomycota</taxon>
        <taxon>Pezizomycotina</taxon>
        <taxon>Sordariomycetes</taxon>
        <taxon>Hypocreomycetidae</taxon>
        <taxon>Hypocreales</taxon>
        <taxon>Nectriaceae</taxon>
        <taxon>Fusarium</taxon>
        <taxon>Fusarium decemcellulare species complex</taxon>
    </lineage>
</organism>
<comment type="caution">
    <text evidence="1">The sequence shown here is derived from an EMBL/GenBank/DDBJ whole genome shotgun (WGS) entry which is preliminary data.</text>
</comment>
<protein>
    <submittedName>
        <fullName evidence="1">Uncharacterized protein</fullName>
    </submittedName>
</protein>
<name>A0ACC1T0D3_9HYPO</name>